<dbReference type="EMBL" id="JXTB01000721">
    <property type="protein sequence ID" value="PON33534.1"/>
    <property type="molecule type" value="Genomic_DNA"/>
</dbReference>
<dbReference type="GO" id="GO:0005524">
    <property type="term" value="F:ATP binding"/>
    <property type="evidence" value="ECO:0007669"/>
    <property type="project" value="InterPro"/>
</dbReference>
<keyword evidence="3" id="KW-1185">Reference proteome</keyword>
<sequence>MEVARAANIHDFIMSQKNGYETWCGNRGLQLSGGQKQRISIARATLRNPMVLLLDEATKALDNHVEKLVQIALDRIMMGRTSIVVAHHLCTIQNCDEISVLDRGEVVEKGTHLCLMAKGPKGAYHSHVNLQFQEN</sequence>
<dbReference type="GO" id="GO:0016020">
    <property type="term" value="C:membrane"/>
    <property type="evidence" value="ECO:0007669"/>
    <property type="project" value="TreeGrafter"/>
</dbReference>
<dbReference type="PANTHER" id="PTHR24221:SF528">
    <property type="entry name" value="ABC TRANSPORTER B FAMILY MEMBER 15"/>
    <property type="match status" value="1"/>
</dbReference>
<dbReference type="InterPro" id="IPR027417">
    <property type="entry name" value="P-loop_NTPase"/>
</dbReference>
<gene>
    <name evidence="2" type="ORF">PanWU01x14_351990</name>
</gene>
<evidence type="ECO:0000259" key="1">
    <source>
        <dbReference type="Pfam" id="PF00005"/>
    </source>
</evidence>
<reference evidence="3" key="1">
    <citation type="submission" date="2016-06" db="EMBL/GenBank/DDBJ databases">
        <title>Parallel loss of symbiosis genes in relatives of nitrogen-fixing non-legume Parasponia.</title>
        <authorList>
            <person name="Van Velzen R."/>
            <person name="Holmer R."/>
            <person name="Bu F."/>
            <person name="Rutten L."/>
            <person name="Van Zeijl A."/>
            <person name="Liu W."/>
            <person name="Santuari L."/>
            <person name="Cao Q."/>
            <person name="Sharma T."/>
            <person name="Shen D."/>
            <person name="Roswanjaya Y."/>
            <person name="Wardhani T."/>
            <person name="Kalhor M.S."/>
            <person name="Jansen J."/>
            <person name="Van den Hoogen J."/>
            <person name="Gungor B."/>
            <person name="Hartog M."/>
            <person name="Hontelez J."/>
            <person name="Verver J."/>
            <person name="Yang W.-C."/>
            <person name="Schijlen E."/>
            <person name="Repin R."/>
            <person name="Schilthuizen M."/>
            <person name="Schranz E."/>
            <person name="Heidstra R."/>
            <person name="Miyata K."/>
            <person name="Fedorova E."/>
            <person name="Kohlen W."/>
            <person name="Bisseling T."/>
            <person name="Smit S."/>
            <person name="Geurts R."/>
        </authorList>
    </citation>
    <scope>NUCLEOTIDE SEQUENCE [LARGE SCALE GENOMIC DNA]</scope>
    <source>
        <strain evidence="3">cv. WU1-14</strain>
    </source>
</reference>
<dbReference type="InterPro" id="IPR039421">
    <property type="entry name" value="Type_1_exporter"/>
</dbReference>
<dbReference type="GO" id="GO:0042626">
    <property type="term" value="F:ATPase-coupled transmembrane transporter activity"/>
    <property type="evidence" value="ECO:0007669"/>
    <property type="project" value="TreeGrafter"/>
</dbReference>
<dbReference type="AlphaFoldDB" id="A0A2P5AAK2"/>
<dbReference type="STRING" id="3476.A0A2P5AAK2"/>
<comment type="caution">
    <text evidence="2">The sequence shown here is derived from an EMBL/GenBank/DDBJ whole genome shotgun (WGS) entry which is preliminary data.</text>
</comment>
<dbReference type="GO" id="GO:0016887">
    <property type="term" value="F:ATP hydrolysis activity"/>
    <property type="evidence" value="ECO:0007669"/>
    <property type="project" value="InterPro"/>
</dbReference>
<dbReference type="InterPro" id="IPR003439">
    <property type="entry name" value="ABC_transporter-like_ATP-bd"/>
</dbReference>
<name>A0A2P5AAK2_PARAD</name>
<proteinExistence type="predicted"/>
<organism evidence="2 3">
    <name type="scientific">Parasponia andersonii</name>
    <name type="common">Sponia andersonii</name>
    <dbReference type="NCBI Taxonomy" id="3476"/>
    <lineage>
        <taxon>Eukaryota</taxon>
        <taxon>Viridiplantae</taxon>
        <taxon>Streptophyta</taxon>
        <taxon>Embryophyta</taxon>
        <taxon>Tracheophyta</taxon>
        <taxon>Spermatophyta</taxon>
        <taxon>Magnoliopsida</taxon>
        <taxon>eudicotyledons</taxon>
        <taxon>Gunneridae</taxon>
        <taxon>Pentapetalae</taxon>
        <taxon>rosids</taxon>
        <taxon>fabids</taxon>
        <taxon>Rosales</taxon>
        <taxon>Cannabaceae</taxon>
        <taxon>Parasponia</taxon>
    </lineage>
</organism>
<dbReference type="SUPFAM" id="SSF52540">
    <property type="entry name" value="P-loop containing nucleoside triphosphate hydrolases"/>
    <property type="match status" value="1"/>
</dbReference>
<dbReference type="Gene3D" id="3.40.50.300">
    <property type="entry name" value="P-loop containing nucleotide triphosphate hydrolases"/>
    <property type="match status" value="1"/>
</dbReference>
<protein>
    <submittedName>
        <fullName evidence="2">ABC transporter-like</fullName>
    </submittedName>
</protein>
<accession>A0A2P5AAK2</accession>
<dbReference type="Pfam" id="PF00005">
    <property type="entry name" value="ABC_tran"/>
    <property type="match status" value="1"/>
</dbReference>
<feature type="domain" description="ABC transporter" evidence="1">
    <location>
        <begin position="21"/>
        <end position="58"/>
    </location>
</feature>
<dbReference type="Proteomes" id="UP000237105">
    <property type="component" value="Unassembled WGS sequence"/>
</dbReference>
<dbReference type="PANTHER" id="PTHR24221">
    <property type="entry name" value="ATP-BINDING CASSETTE SUB-FAMILY B"/>
    <property type="match status" value="1"/>
</dbReference>
<evidence type="ECO:0000313" key="2">
    <source>
        <dbReference type="EMBL" id="PON33534.1"/>
    </source>
</evidence>
<evidence type="ECO:0000313" key="3">
    <source>
        <dbReference type="Proteomes" id="UP000237105"/>
    </source>
</evidence>
<dbReference type="OrthoDB" id="1164152at2759"/>